<evidence type="ECO:0000313" key="8">
    <source>
        <dbReference type="EMBL" id="CAF4237602.1"/>
    </source>
</evidence>
<dbReference type="Proteomes" id="UP000681722">
    <property type="component" value="Unassembled WGS sequence"/>
</dbReference>
<evidence type="ECO:0000256" key="2">
    <source>
        <dbReference type="ARBA" id="ARBA00022692"/>
    </source>
</evidence>
<dbReference type="InterPro" id="IPR051694">
    <property type="entry name" value="Immunoregulatory_rcpt-like"/>
</dbReference>
<evidence type="ECO:0000256" key="5">
    <source>
        <dbReference type="SAM" id="MobiDB-lite"/>
    </source>
</evidence>
<evidence type="ECO:0000256" key="3">
    <source>
        <dbReference type="ARBA" id="ARBA00022989"/>
    </source>
</evidence>
<evidence type="ECO:0000256" key="6">
    <source>
        <dbReference type="SAM" id="Phobius"/>
    </source>
</evidence>
<comment type="subcellular location">
    <subcellularLocation>
        <location evidence="1">Membrane</location>
        <topology evidence="1">Single-pass membrane protein</topology>
    </subcellularLocation>
</comment>
<feature type="region of interest" description="Disordered" evidence="5">
    <location>
        <begin position="246"/>
        <end position="278"/>
    </location>
</feature>
<feature type="non-terminal residue" evidence="7">
    <location>
        <position position="1"/>
    </location>
</feature>
<evidence type="ECO:0000313" key="9">
    <source>
        <dbReference type="Proteomes" id="UP000663829"/>
    </source>
</evidence>
<dbReference type="Proteomes" id="UP000663829">
    <property type="component" value="Unassembled WGS sequence"/>
</dbReference>
<sequence length="331" mass="35802">FDFTHSLQCYSCNGDQTTPCGQGGADNLSGSSVFVISYGDTSLTACSITYTATSSSSYSVSRGISTIGCTSGRSSSTYTYCCNVNYCNSISFPVPSNNKPPACVACDTTGNGQNTCISSGIVTYGSPTYSCMVIVGLSTSNTLAFTIRTYIANCADAYDTLTFDGTLIRVHCCQTDLCNYVNVSFVIESTTSNATYSPDQADSGLSGGAIAGIVIGVVAAVVIAAIIIGCILYFCSHRRTTTAAPRKESQKAIYTIPRNNRQNPGGRYEDDYHQSSPRNYRQNQDVQYEDDYHQPSPRNYRQDTDVIIVDDYHPVSPRNYYQNGGIQYDDD</sequence>
<dbReference type="GO" id="GO:0016020">
    <property type="term" value="C:membrane"/>
    <property type="evidence" value="ECO:0007669"/>
    <property type="project" value="UniProtKB-SubCell"/>
</dbReference>
<protein>
    <submittedName>
        <fullName evidence="7">Uncharacterized protein</fullName>
    </submittedName>
</protein>
<dbReference type="SUPFAM" id="SSF57302">
    <property type="entry name" value="Snake toxin-like"/>
    <property type="match status" value="1"/>
</dbReference>
<accession>A0A815I4C8</accession>
<keyword evidence="9" id="KW-1185">Reference proteome</keyword>
<evidence type="ECO:0000256" key="4">
    <source>
        <dbReference type="ARBA" id="ARBA00023136"/>
    </source>
</evidence>
<dbReference type="GO" id="GO:0071944">
    <property type="term" value="C:cell periphery"/>
    <property type="evidence" value="ECO:0007669"/>
    <property type="project" value="UniProtKB-ARBA"/>
</dbReference>
<gene>
    <name evidence="7" type="ORF">GPM918_LOCUS31338</name>
    <name evidence="8" type="ORF">SRO942_LOCUS31977</name>
</gene>
<organism evidence="7 9">
    <name type="scientific">Didymodactylos carnosus</name>
    <dbReference type="NCBI Taxonomy" id="1234261"/>
    <lineage>
        <taxon>Eukaryota</taxon>
        <taxon>Metazoa</taxon>
        <taxon>Spiralia</taxon>
        <taxon>Gnathifera</taxon>
        <taxon>Rotifera</taxon>
        <taxon>Eurotatoria</taxon>
        <taxon>Bdelloidea</taxon>
        <taxon>Philodinida</taxon>
        <taxon>Philodinidae</taxon>
        <taxon>Didymodactylos</taxon>
    </lineage>
</organism>
<keyword evidence="4 6" id="KW-0472">Membrane</keyword>
<reference evidence="7" key="1">
    <citation type="submission" date="2021-02" db="EMBL/GenBank/DDBJ databases">
        <authorList>
            <person name="Nowell W R."/>
        </authorList>
    </citation>
    <scope>NUCLEOTIDE SEQUENCE</scope>
</reference>
<keyword evidence="2 6" id="KW-0812">Transmembrane</keyword>
<dbReference type="InterPro" id="IPR045860">
    <property type="entry name" value="Snake_toxin-like_sf"/>
</dbReference>
<name>A0A815I4C8_9BILA</name>
<dbReference type="PANTHER" id="PTHR15549:SF26">
    <property type="entry name" value="AXIAL BUDDING PATTERN PROTEIN 2-RELATED"/>
    <property type="match status" value="1"/>
</dbReference>
<proteinExistence type="predicted"/>
<evidence type="ECO:0000256" key="1">
    <source>
        <dbReference type="ARBA" id="ARBA00004167"/>
    </source>
</evidence>
<dbReference type="EMBL" id="CAJOBC010069488">
    <property type="protein sequence ID" value="CAF4237602.1"/>
    <property type="molecule type" value="Genomic_DNA"/>
</dbReference>
<keyword evidence="3 6" id="KW-1133">Transmembrane helix</keyword>
<dbReference type="AlphaFoldDB" id="A0A815I4C8"/>
<evidence type="ECO:0000313" key="7">
    <source>
        <dbReference type="EMBL" id="CAF1360170.1"/>
    </source>
</evidence>
<feature type="transmembrane region" description="Helical" evidence="6">
    <location>
        <begin position="209"/>
        <end position="235"/>
    </location>
</feature>
<dbReference type="EMBL" id="CAJNOQ010015364">
    <property type="protein sequence ID" value="CAF1360170.1"/>
    <property type="molecule type" value="Genomic_DNA"/>
</dbReference>
<comment type="caution">
    <text evidence="7">The sequence shown here is derived from an EMBL/GenBank/DDBJ whole genome shotgun (WGS) entry which is preliminary data.</text>
</comment>
<dbReference type="PANTHER" id="PTHR15549">
    <property type="entry name" value="PAIRED IMMUNOGLOBULIN-LIKE TYPE 2 RECEPTOR"/>
    <property type="match status" value="1"/>
</dbReference>